<evidence type="ECO:0000313" key="2">
    <source>
        <dbReference type="WBParaSite" id="Hba_05718"/>
    </source>
</evidence>
<protein>
    <submittedName>
        <fullName evidence="2">Uncharacterized protein</fullName>
    </submittedName>
</protein>
<proteinExistence type="predicted"/>
<keyword evidence="1" id="KW-1185">Reference proteome</keyword>
<dbReference type="Proteomes" id="UP000095283">
    <property type="component" value="Unplaced"/>
</dbReference>
<accession>A0A1I7WKT5</accession>
<evidence type="ECO:0000313" key="1">
    <source>
        <dbReference type="Proteomes" id="UP000095283"/>
    </source>
</evidence>
<reference evidence="2" key="1">
    <citation type="submission" date="2016-11" db="UniProtKB">
        <authorList>
            <consortium name="WormBaseParasite"/>
        </authorList>
    </citation>
    <scope>IDENTIFICATION</scope>
</reference>
<sequence>MILYRIGSLTAAPTVHPLPYTVQMRLNVVFGITFDLLYRTEKS</sequence>
<name>A0A1I7WKT5_HETBA</name>
<dbReference type="WBParaSite" id="Hba_05718">
    <property type="protein sequence ID" value="Hba_05718"/>
    <property type="gene ID" value="Hba_05718"/>
</dbReference>
<organism evidence="1 2">
    <name type="scientific">Heterorhabditis bacteriophora</name>
    <name type="common">Entomopathogenic nematode worm</name>
    <dbReference type="NCBI Taxonomy" id="37862"/>
    <lineage>
        <taxon>Eukaryota</taxon>
        <taxon>Metazoa</taxon>
        <taxon>Ecdysozoa</taxon>
        <taxon>Nematoda</taxon>
        <taxon>Chromadorea</taxon>
        <taxon>Rhabditida</taxon>
        <taxon>Rhabditina</taxon>
        <taxon>Rhabditomorpha</taxon>
        <taxon>Strongyloidea</taxon>
        <taxon>Heterorhabditidae</taxon>
        <taxon>Heterorhabditis</taxon>
    </lineage>
</organism>
<dbReference type="AlphaFoldDB" id="A0A1I7WKT5"/>